<organism evidence="2 3">
    <name type="scientific">Puccinia triticina</name>
    <dbReference type="NCBI Taxonomy" id="208348"/>
    <lineage>
        <taxon>Eukaryota</taxon>
        <taxon>Fungi</taxon>
        <taxon>Dikarya</taxon>
        <taxon>Basidiomycota</taxon>
        <taxon>Pucciniomycotina</taxon>
        <taxon>Pucciniomycetes</taxon>
        <taxon>Pucciniales</taxon>
        <taxon>Pucciniaceae</taxon>
        <taxon>Puccinia</taxon>
    </lineage>
</organism>
<evidence type="ECO:0000256" key="1">
    <source>
        <dbReference type="SAM" id="SignalP"/>
    </source>
</evidence>
<dbReference type="GeneID" id="77807975"/>
<reference evidence="2" key="1">
    <citation type="submission" date="2022-10" db="EMBL/GenBank/DDBJ databases">
        <title>Puccinia triticina Genome sequencing and assembly.</title>
        <authorList>
            <person name="Li C."/>
        </authorList>
    </citation>
    <scope>NUCLEOTIDE SEQUENCE</scope>
    <source>
        <strain evidence="2">Pt15</strain>
    </source>
</reference>
<dbReference type="RefSeq" id="XP_053018332.1">
    <property type="nucleotide sequence ID" value="XM_053167080.1"/>
</dbReference>
<dbReference type="Proteomes" id="UP001164743">
    <property type="component" value="Chromosome 3A"/>
</dbReference>
<feature type="chain" id="PRO_5045229283" evidence="1">
    <location>
        <begin position="23"/>
        <end position="246"/>
    </location>
</feature>
<keyword evidence="1" id="KW-0732">Signal</keyword>
<gene>
    <name evidence="2" type="ORF">PtA15_3A141</name>
</gene>
<protein>
    <submittedName>
        <fullName evidence="2">Uncharacterized protein</fullName>
    </submittedName>
</protein>
<sequence>MIASRFAVVAVISLIMAKSSESANVQHGCYQNTVNQNECKKAIATIKLDRHDRLPPSESEVRTISGSCSLVVFNKMLFQDVTMDQITQGLATHFKNCPNKAGFFALPGNEEVMVQIKTRAAPGSQWNAWNADAELNKPYCFKPKGDQDIASSEDCIAAYHEIPSDPQTGFFIHTPPRGFQISSGSCTVIISTTDGSVIKMNKKDSDSAIIAMMKECGKLKLPGVVNVKGAEGPNGKVFVQTIHHQN</sequence>
<dbReference type="EMBL" id="CP110423">
    <property type="protein sequence ID" value="WAQ82777.1"/>
    <property type="molecule type" value="Genomic_DNA"/>
</dbReference>
<evidence type="ECO:0000313" key="2">
    <source>
        <dbReference type="EMBL" id="WAQ82777.1"/>
    </source>
</evidence>
<accession>A0ABY7CE84</accession>
<proteinExistence type="predicted"/>
<evidence type="ECO:0000313" key="3">
    <source>
        <dbReference type="Proteomes" id="UP001164743"/>
    </source>
</evidence>
<feature type="signal peptide" evidence="1">
    <location>
        <begin position="1"/>
        <end position="22"/>
    </location>
</feature>
<keyword evidence="3" id="KW-1185">Reference proteome</keyword>
<name>A0ABY7CE84_9BASI</name>